<protein>
    <recommendedName>
        <fullName evidence="2">RecQ-mediated genome instability protein 1</fullName>
    </recommendedName>
</protein>
<dbReference type="InterPro" id="IPR013894">
    <property type="entry name" value="RMI1_OB"/>
</dbReference>
<dbReference type="RefSeq" id="XP_033302453.1">
    <property type="nucleotide sequence ID" value="XM_033446562.1"/>
</dbReference>
<evidence type="ECO:0000313" key="5">
    <source>
        <dbReference type="Proteomes" id="UP000515164"/>
    </source>
</evidence>
<dbReference type="Gene3D" id="2.40.50.770">
    <property type="entry name" value="RecQ-mediated genome instability protein Rmi1, C-terminal domain"/>
    <property type="match status" value="1"/>
</dbReference>
<evidence type="ECO:0000259" key="4">
    <source>
        <dbReference type="Pfam" id="PF16099"/>
    </source>
</evidence>
<feature type="domain" description="RecQ-mediated genome instability protein 1 C-terminal OB-fold" evidence="4">
    <location>
        <begin position="449"/>
        <end position="565"/>
    </location>
</feature>
<feature type="domain" description="RecQ mediated genome instability protein 1 OB-fold" evidence="3">
    <location>
        <begin position="70"/>
        <end position="201"/>
    </location>
</feature>
<dbReference type="GO" id="GO:0031422">
    <property type="term" value="C:RecQ family helicase-topoisomerase III complex"/>
    <property type="evidence" value="ECO:0007669"/>
    <property type="project" value="TreeGrafter"/>
</dbReference>
<organism evidence="5 6">
    <name type="scientific">Bombus bifarius</name>
    <dbReference type="NCBI Taxonomy" id="103933"/>
    <lineage>
        <taxon>Eukaryota</taxon>
        <taxon>Metazoa</taxon>
        <taxon>Ecdysozoa</taxon>
        <taxon>Arthropoda</taxon>
        <taxon>Hexapoda</taxon>
        <taxon>Insecta</taxon>
        <taxon>Pterygota</taxon>
        <taxon>Neoptera</taxon>
        <taxon>Endopterygota</taxon>
        <taxon>Hymenoptera</taxon>
        <taxon>Apocrita</taxon>
        <taxon>Aculeata</taxon>
        <taxon>Apoidea</taxon>
        <taxon>Anthophila</taxon>
        <taxon>Apidae</taxon>
        <taxon>Bombus</taxon>
        <taxon>Pyrobombus</taxon>
    </lineage>
</organism>
<accession>A0A6P8M3Q2</accession>
<dbReference type="GO" id="GO:0000724">
    <property type="term" value="P:double-strand break repair via homologous recombination"/>
    <property type="evidence" value="ECO:0007669"/>
    <property type="project" value="TreeGrafter"/>
</dbReference>
<dbReference type="PANTHER" id="PTHR14790:SF15">
    <property type="entry name" value="RECQ-MEDIATED GENOME INSTABILITY PROTEIN 1"/>
    <property type="match status" value="1"/>
</dbReference>
<comment type="similarity">
    <text evidence="1">Belongs to the RMI1 family.</text>
</comment>
<gene>
    <name evidence="6" type="primary">LOC117206792</name>
</gene>
<dbReference type="InterPro" id="IPR032199">
    <property type="entry name" value="RMI1_C"/>
</dbReference>
<dbReference type="GO" id="GO:0000166">
    <property type="term" value="F:nucleotide binding"/>
    <property type="evidence" value="ECO:0007669"/>
    <property type="project" value="InterPro"/>
</dbReference>
<sequence>MNFIAQFYNTREACLTFEVQLLTSHFKFGYIHTTFVSVKRRKCPEKILQFVKEQWQLGDLRKINNENGCLPCNLSDQKFIILSGNYILQVEQMYDIATSKYKQLEHIRNAHISKIDLSEAEKMEKWQPPKKRMIQLRLTDGLQDLIGIEYNYISRLNDMLLPGYKVMITGPLKCRKGVLLLEEGKLKGIGGEVDSLLIPNAMENVLARALNLSENPDPYSDNETKSNNIRSQVPQMDQVLFEEDFERGINNANTEIKRLLSHENEETLIDDECFQTETEFTSDQVKTDQSCGNEKILDDDDCFLEMVDEEQFTEASIEQKSIALPFRTLPKEGSDDIIVITDEKAVTDVKYDAFRETREKDSSHLNFKSCTAKTDSSISKIGKKQKSLLSDGKKRVSTSPRTTIASKKGRMDKQITEFIKGVNAPEEPKICEFIYDINNEIITTTTFKTIRGHVQVLGKLTKQDPSWILQATIADGTGTIEVSFSNKILENLLGFSVREFSLKKKLRKKNPEIEHELRMSFRNAEKEMKALDALLKLELNRDERPTVIEITDLTQQQKEIIDRRVKAFLLENNI</sequence>
<reference evidence="6" key="1">
    <citation type="submission" date="2025-08" db="UniProtKB">
        <authorList>
            <consortium name="RefSeq"/>
        </authorList>
    </citation>
    <scope>IDENTIFICATION</scope>
    <source>
        <tissue evidence="6">Muscle</tissue>
    </source>
</reference>
<dbReference type="GO" id="GO:0000712">
    <property type="term" value="P:resolution of meiotic recombination intermediates"/>
    <property type="evidence" value="ECO:0007669"/>
    <property type="project" value="TreeGrafter"/>
</dbReference>
<evidence type="ECO:0000313" key="6">
    <source>
        <dbReference type="RefSeq" id="XP_033302453.1"/>
    </source>
</evidence>
<dbReference type="Proteomes" id="UP000515164">
    <property type="component" value="Unplaced"/>
</dbReference>
<proteinExistence type="inferred from homology"/>
<dbReference type="Pfam" id="PF08585">
    <property type="entry name" value="RMI1_N_C"/>
    <property type="match status" value="1"/>
</dbReference>
<evidence type="ECO:0000256" key="1">
    <source>
        <dbReference type="ARBA" id="ARBA00006395"/>
    </source>
</evidence>
<dbReference type="Pfam" id="PF16099">
    <property type="entry name" value="RMI1_C"/>
    <property type="match status" value="1"/>
</dbReference>
<dbReference type="GO" id="GO:0016604">
    <property type="term" value="C:nuclear body"/>
    <property type="evidence" value="ECO:0007669"/>
    <property type="project" value="TreeGrafter"/>
</dbReference>
<dbReference type="SMART" id="SM01161">
    <property type="entry name" value="DUF1767"/>
    <property type="match status" value="1"/>
</dbReference>
<dbReference type="GeneID" id="117206792"/>
<evidence type="ECO:0000259" key="3">
    <source>
        <dbReference type="Pfam" id="PF08585"/>
    </source>
</evidence>
<keyword evidence="5" id="KW-1185">Reference proteome</keyword>
<name>A0A6P8M3Q2_9HYME</name>
<dbReference type="InterPro" id="IPR042470">
    <property type="entry name" value="RMI1_N_C_sf"/>
</dbReference>
<dbReference type="AlphaFoldDB" id="A0A6P8M3Q2"/>
<dbReference type="Gene3D" id="6.10.140.770">
    <property type="match status" value="1"/>
</dbReference>
<evidence type="ECO:0000256" key="2">
    <source>
        <dbReference type="ARBA" id="ARBA00018987"/>
    </source>
</evidence>
<dbReference type="PANTHER" id="PTHR14790">
    <property type="entry name" value="RECQ-MEDIATED GENOME INSTABILITY PROTEIN 1 RMI1"/>
    <property type="match status" value="1"/>
</dbReference>